<evidence type="ECO:0000313" key="2">
    <source>
        <dbReference type="EMBL" id="VFQ82122.1"/>
    </source>
</evidence>
<keyword evidence="3" id="KW-1185">Reference proteome</keyword>
<dbReference type="EMBL" id="OOIL02002322">
    <property type="protein sequence ID" value="VFQ82122.1"/>
    <property type="molecule type" value="Genomic_DNA"/>
</dbReference>
<proteinExistence type="predicted"/>
<accession>A0A484M015</accession>
<feature type="compositionally biased region" description="Basic and acidic residues" evidence="1">
    <location>
        <begin position="26"/>
        <end position="46"/>
    </location>
</feature>
<feature type="region of interest" description="Disordered" evidence="1">
    <location>
        <begin position="1"/>
        <end position="58"/>
    </location>
</feature>
<feature type="compositionally biased region" description="Basic residues" evidence="1">
    <location>
        <begin position="1"/>
        <end position="16"/>
    </location>
</feature>
<sequence>MVPGTRQRRGWSKARGGKGTATARRQWHDDGEARRCNDDGKGEKTMSRSTSPTKTKIGKGLVVDSPKLHGLGPNNMCHVHDGVDDLEILSKHGRVAAIPGLEDLGDDVKEQAFTPEV</sequence>
<organism evidence="2 3">
    <name type="scientific">Cuscuta campestris</name>
    <dbReference type="NCBI Taxonomy" id="132261"/>
    <lineage>
        <taxon>Eukaryota</taxon>
        <taxon>Viridiplantae</taxon>
        <taxon>Streptophyta</taxon>
        <taxon>Embryophyta</taxon>
        <taxon>Tracheophyta</taxon>
        <taxon>Spermatophyta</taxon>
        <taxon>Magnoliopsida</taxon>
        <taxon>eudicotyledons</taxon>
        <taxon>Gunneridae</taxon>
        <taxon>Pentapetalae</taxon>
        <taxon>asterids</taxon>
        <taxon>lamiids</taxon>
        <taxon>Solanales</taxon>
        <taxon>Convolvulaceae</taxon>
        <taxon>Cuscuteae</taxon>
        <taxon>Cuscuta</taxon>
        <taxon>Cuscuta subgen. Grammica</taxon>
        <taxon>Cuscuta sect. Cleistogrammica</taxon>
    </lineage>
</organism>
<dbReference type="AlphaFoldDB" id="A0A484M015"/>
<dbReference type="Proteomes" id="UP000595140">
    <property type="component" value="Unassembled WGS sequence"/>
</dbReference>
<protein>
    <submittedName>
        <fullName evidence="2">Uncharacterized protein</fullName>
    </submittedName>
</protein>
<evidence type="ECO:0000256" key="1">
    <source>
        <dbReference type="SAM" id="MobiDB-lite"/>
    </source>
</evidence>
<name>A0A484M015_9ASTE</name>
<gene>
    <name evidence="2" type="ORF">CCAM_LOCUS23898</name>
</gene>
<reference evidence="2 3" key="1">
    <citation type="submission" date="2018-04" db="EMBL/GenBank/DDBJ databases">
        <authorList>
            <person name="Vogel A."/>
        </authorList>
    </citation>
    <scope>NUCLEOTIDE SEQUENCE [LARGE SCALE GENOMIC DNA]</scope>
</reference>
<evidence type="ECO:0000313" key="3">
    <source>
        <dbReference type="Proteomes" id="UP000595140"/>
    </source>
</evidence>